<evidence type="ECO:0000313" key="9">
    <source>
        <dbReference type="Proteomes" id="UP001150259"/>
    </source>
</evidence>
<gene>
    <name evidence="8" type="ORF">OO014_10050</name>
</gene>
<feature type="transmembrane region" description="Helical" evidence="6">
    <location>
        <begin position="101"/>
        <end position="126"/>
    </location>
</feature>
<feature type="transmembrane region" description="Helical" evidence="6">
    <location>
        <begin position="492"/>
        <end position="516"/>
    </location>
</feature>
<evidence type="ECO:0000256" key="6">
    <source>
        <dbReference type="SAM" id="Phobius"/>
    </source>
</evidence>
<name>A0ABT5GIC5_9MICO</name>
<dbReference type="InterPro" id="IPR008457">
    <property type="entry name" value="Cu-R_CopD_dom"/>
</dbReference>
<feature type="transmembrane region" description="Helical" evidence="6">
    <location>
        <begin position="277"/>
        <end position="299"/>
    </location>
</feature>
<evidence type="ECO:0000256" key="2">
    <source>
        <dbReference type="ARBA" id="ARBA00022475"/>
    </source>
</evidence>
<protein>
    <submittedName>
        <fullName evidence="8">Bifunctional copper resistance protein CopD/cytochrome c oxidase assembly protein</fullName>
    </submittedName>
</protein>
<dbReference type="PANTHER" id="PTHR34820:SF4">
    <property type="entry name" value="INNER MEMBRANE PROTEIN YEBZ"/>
    <property type="match status" value="1"/>
</dbReference>
<dbReference type="InterPro" id="IPR032694">
    <property type="entry name" value="CopC/D"/>
</dbReference>
<evidence type="ECO:0000313" key="8">
    <source>
        <dbReference type="EMBL" id="MDC5697600.1"/>
    </source>
</evidence>
<feature type="transmembrane region" description="Helical" evidence="6">
    <location>
        <begin position="60"/>
        <end position="80"/>
    </location>
</feature>
<dbReference type="Pfam" id="PF09678">
    <property type="entry name" value="Caa3_CtaG"/>
    <property type="match status" value="1"/>
</dbReference>
<feature type="transmembrane region" description="Helical" evidence="6">
    <location>
        <begin position="176"/>
        <end position="195"/>
    </location>
</feature>
<feature type="transmembrane region" description="Helical" evidence="6">
    <location>
        <begin position="243"/>
        <end position="265"/>
    </location>
</feature>
<keyword evidence="2" id="KW-1003">Cell membrane</keyword>
<feature type="transmembrane region" description="Helical" evidence="6">
    <location>
        <begin position="528"/>
        <end position="549"/>
    </location>
</feature>
<dbReference type="PANTHER" id="PTHR34820">
    <property type="entry name" value="INNER MEMBRANE PROTEIN YEBZ"/>
    <property type="match status" value="1"/>
</dbReference>
<evidence type="ECO:0000256" key="1">
    <source>
        <dbReference type="ARBA" id="ARBA00004651"/>
    </source>
</evidence>
<keyword evidence="4 6" id="KW-1133">Transmembrane helix</keyword>
<feature type="transmembrane region" description="Helical" evidence="6">
    <location>
        <begin position="146"/>
        <end position="169"/>
    </location>
</feature>
<evidence type="ECO:0000256" key="4">
    <source>
        <dbReference type="ARBA" id="ARBA00022989"/>
    </source>
</evidence>
<feature type="transmembrane region" description="Helical" evidence="6">
    <location>
        <begin position="207"/>
        <end position="231"/>
    </location>
</feature>
<accession>A0ABT5GIC5</accession>
<comment type="caution">
    <text evidence="8">The sequence shown here is derived from an EMBL/GenBank/DDBJ whole genome shotgun (WGS) entry which is preliminary data.</text>
</comment>
<feature type="transmembrane region" description="Helical" evidence="6">
    <location>
        <begin position="561"/>
        <end position="593"/>
    </location>
</feature>
<proteinExistence type="predicted"/>
<evidence type="ECO:0000256" key="3">
    <source>
        <dbReference type="ARBA" id="ARBA00022692"/>
    </source>
</evidence>
<reference evidence="8 9" key="1">
    <citation type="submission" date="2022-11" db="EMBL/GenBank/DDBJ databases">
        <title>Anaerobic phenanthrene biodegradation by a DNRA strain PheN6.</title>
        <authorList>
            <person name="Zhang Z."/>
        </authorList>
    </citation>
    <scope>NUCLEOTIDE SEQUENCE [LARGE SCALE GENOMIC DNA]</scope>
    <source>
        <strain evidence="8 9">PheN6</strain>
    </source>
</reference>
<organism evidence="8 9">
    <name type="scientific">Intrasporangium calvum</name>
    <dbReference type="NCBI Taxonomy" id="53358"/>
    <lineage>
        <taxon>Bacteria</taxon>
        <taxon>Bacillati</taxon>
        <taxon>Actinomycetota</taxon>
        <taxon>Actinomycetes</taxon>
        <taxon>Micrococcales</taxon>
        <taxon>Intrasporangiaceae</taxon>
        <taxon>Intrasporangium</taxon>
    </lineage>
</organism>
<keyword evidence="5 6" id="KW-0472">Membrane</keyword>
<sequence>MPSAARAAAVGRSTVLWAVALVIVAGLGAAVLAAAFAGAASAPPSGITDAGPVVRWGLPVVRLVHDVAAALTVGSLLLAATMIPGVNRQASAAIDEPRRAAALRVATAAAFVWAIAGAVGVALTFADAAGLPLDHPLFAGQLLSSVWAIDTLRVGLISTIAAFVVASFASLARARSVAVALLVVAIFGVVVLGLTGHSGGSADHETAVNALAVHLLSATLWTGGLLALVLLRPTLGDALAAVARRYSTVALWSFVALGVSGVMAASTRFDRPEDLTTGYGVLVLLKVAALIALGVAGWWHRRVTIAAIEVRGPGSGRGFLRLAVGEVVVMGLAFGIATALARTQPPVPETVANPSAALALTGFPEPASPTALSWVTAWRVEWLFLATALLAIGLYLAGVVRLARRGDHWPVLRTVSWVVGWLLFIWATNGVLGIYGRVAFSWHMTLHMIEAMVVPIFLVLGAPVTLALRTLRARQDGTLGPRELLLGLVHSPYLKVVGNPIFAAAFFFMSLVVFYWTDLFYLALTTHTGHLIMTAHFVIAGYLFAWVLVGSDPGPPKWSPALRLIVLFATIAFHAFFGVAMISGTAVLAPDFFTTIDVSWVDDPLADQRNGGAVAWAIGELPSLVLALIVAAQWFRSDNVEGRRRDRHADRDGDAELAAYNEHLARLARHDERPGR</sequence>
<feature type="transmembrane region" description="Helical" evidence="6">
    <location>
        <begin position="448"/>
        <end position="471"/>
    </location>
</feature>
<dbReference type="RefSeq" id="WP_272462177.1">
    <property type="nucleotide sequence ID" value="NZ_JAPFQL010000038.1"/>
</dbReference>
<comment type="subcellular location">
    <subcellularLocation>
        <location evidence="1">Cell membrane</location>
        <topology evidence="1">Multi-pass membrane protein</topology>
    </subcellularLocation>
</comment>
<keyword evidence="3 6" id="KW-0812">Transmembrane</keyword>
<dbReference type="InterPro" id="IPR019108">
    <property type="entry name" value="Caa3_assmbl_CtaG-rel"/>
</dbReference>
<keyword evidence="9" id="KW-1185">Reference proteome</keyword>
<dbReference type="Pfam" id="PF05425">
    <property type="entry name" value="CopD"/>
    <property type="match status" value="1"/>
</dbReference>
<feature type="transmembrane region" description="Helical" evidence="6">
    <location>
        <begin position="415"/>
        <end position="436"/>
    </location>
</feature>
<feature type="transmembrane region" description="Helical" evidence="6">
    <location>
        <begin position="613"/>
        <end position="635"/>
    </location>
</feature>
<dbReference type="Proteomes" id="UP001150259">
    <property type="component" value="Unassembled WGS sequence"/>
</dbReference>
<feature type="domain" description="Copper resistance protein D" evidence="7">
    <location>
        <begin position="241"/>
        <end position="340"/>
    </location>
</feature>
<evidence type="ECO:0000259" key="7">
    <source>
        <dbReference type="Pfam" id="PF05425"/>
    </source>
</evidence>
<dbReference type="EMBL" id="JAPFQL010000038">
    <property type="protein sequence ID" value="MDC5697600.1"/>
    <property type="molecule type" value="Genomic_DNA"/>
</dbReference>
<feature type="transmembrane region" description="Helical" evidence="6">
    <location>
        <begin position="382"/>
        <end position="403"/>
    </location>
</feature>
<feature type="transmembrane region" description="Helical" evidence="6">
    <location>
        <begin position="319"/>
        <end position="341"/>
    </location>
</feature>
<evidence type="ECO:0000256" key="5">
    <source>
        <dbReference type="ARBA" id="ARBA00023136"/>
    </source>
</evidence>